<comment type="caution">
    <text evidence="1">The sequence shown here is derived from an EMBL/GenBank/DDBJ whole genome shotgun (WGS) entry which is preliminary data.</text>
</comment>
<evidence type="ECO:0000313" key="1">
    <source>
        <dbReference type="EMBL" id="HIX73119.1"/>
    </source>
</evidence>
<dbReference type="Proteomes" id="UP000886805">
    <property type="component" value="Unassembled WGS sequence"/>
</dbReference>
<sequence>PSHREMEKMMASLGEPVNPRQIGISSELVRDAVILAKEVRNRFTILQVLWDLGLLDTYAEKVAEYFRSEQEIMQ</sequence>
<protein>
    <submittedName>
        <fullName evidence="1">Sn-glycerol-1-phosphate dehydrogenase</fullName>
    </submittedName>
</protein>
<dbReference type="AlphaFoldDB" id="A0A9D1X568"/>
<gene>
    <name evidence="1" type="ORF">H9849_08870</name>
</gene>
<reference evidence="1" key="1">
    <citation type="journal article" date="2021" name="PeerJ">
        <title>Extensive microbial diversity within the chicken gut microbiome revealed by metagenomics and culture.</title>
        <authorList>
            <person name="Gilroy R."/>
            <person name="Ravi A."/>
            <person name="Getino M."/>
            <person name="Pursley I."/>
            <person name="Horton D.L."/>
            <person name="Alikhan N.F."/>
            <person name="Baker D."/>
            <person name="Gharbi K."/>
            <person name="Hall N."/>
            <person name="Watson M."/>
            <person name="Adriaenssens E.M."/>
            <person name="Foster-Nyarko E."/>
            <person name="Jarju S."/>
            <person name="Secka A."/>
            <person name="Antonio M."/>
            <person name="Oren A."/>
            <person name="Chaudhuri R.R."/>
            <person name="La Ragione R."/>
            <person name="Hildebrand F."/>
            <person name="Pallen M.J."/>
        </authorList>
    </citation>
    <scope>NUCLEOTIDE SEQUENCE</scope>
    <source>
        <strain evidence="1">ChiSxjej3B15-1167</strain>
    </source>
</reference>
<dbReference type="Gene3D" id="1.20.1090.10">
    <property type="entry name" value="Dehydroquinate synthase-like - alpha domain"/>
    <property type="match status" value="1"/>
</dbReference>
<accession>A0A9D1X568</accession>
<organism evidence="1 2">
    <name type="scientific">Candidatus Anaerobutyricum stercoripullorum</name>
    <dbReference type="NCBI Taxonomy" id="2838456"/>
    <lineage>
        <taxon>Bacteria</taxon>
        <taxon>Bacillati</taxon>
        <taxon>Bacillota</taxon>
        <taxon>Clostridia</taxon>
        <taxon>Lachnospirales</taxon>
        <taxon>Lachnospiraceae</taxon>
        <taxon>Anaerobutyricum</taxon>
    </lineage>
</organism>
<reference evidence="1" key="2">
    <citation type="submission" date="2021-04" db="EMBL/GenBank/DDBJ databases">
        <authorList>
            <person name="Gilroy R."/>
        </authorList>
    </citation>
    <scope>NUCLEOTIDE SEQUENCE</scope>
    <source>
        <strain evidence="1">ChiSxjej3B15-1167</strain>
    </source>
</reference>
<feature type="non-terminal residue" evidence="1">
    <location>
        <position position="1"/>
    </location>
</feature>
<evidence type="ECO:0000313" key="2">
    <source>
        <dbReference type="Proteomes" id="UP000886805"/>
    </source>
</evidence>
<dbReference type="EMBL" id="DXEQ01000266">
    <property type="protein sequence ID" value="HIX73119.1"/>
    <property type="molecule type" value="Genomic_DNA"/>
</dbReference>
<proteinExistence type="predicted"/>
<name>A0A9D1X568_9FIRM</name>